<dbReference type="SMART" id="SM00343">
    <property type="entry name" value="ZnF_C2HC"/>
    <property type="match status" value="1"/>
</dbReference>
<keyword evidence="1" id="KW-0479">Metal-binding</keyword>
<dbReference type="InterPro" id="IPR036875">
    <property type="entry name" value="Znf_CCHC_sf"/>
</dbReference>
<keyword evidence="5" id="KW-1185">Reference proteome</keyword>
<name>A0A5N5GMW4_9ROSA</name>
<evidence type="ECO:0000256" key="1">
    <source>
        <dbReference type="PROSITE-ProRule" id="PRU00047"/>
    </source>
</evidence>
<dbReference type="SUPFAM" id="SSF57756">
    <property type="entry name" value="Retrovirus zinc finger-like domains"/>
    <property type="match status" value="1"/>
</dbReference>
<reference evidence="4 5" key="3">
    <citation type="submission" date="2019-11" db="EMBL/GenBank/DDBJ databases">
        <title>A de novo genome assembly of a pear dwarfing rootstock.</title>
        <authorList>
            <person name="Wang F."/>
            <person name="Wang J."/>
            <person name="Li S."/>
            <person name="Zhang Y."/>
            <person name="Fang M."/>
            <person name="Ma L."/>
            <person name="Zhao Y."/>
            <person name="Jiang S."/>
        </authorList>
    </citation>
    <scope>NUCLEOTIDE SEQUENCE [LARGE SCALE GENOMIC DNA]</scope>
    <source>
        <strain evidence="4">S2</strain>
        <tissue evidence="4">Leaf</tissue>
    </source>
</reference>
<dbReference type="Gene3D" id="4.10.60.10">
    <property type="entry name" value="Zinc finger, CCHC-type"/>
    <property type="match status" value="1"/>
</dbReference>
<dbReference type="AlphaFoldDB" id="A0A5N5GMW4"/>
<feature type="domain" description="CCHC-type" evidence="3">
    <location>
        <begin position="187"/>
        <end position="203"/>
    </location>
</feature>
<dbReference type="Pfam" id="PF00098">
    <property type="entry name" value="zf-CCHC"/>
    <property type="match status" value="1"/>
</dbReference>
<evidence type="ECO:0000259" key="3">
    <source>
        <dbReference type="PROSITE" id="PS50158"/>
    </source>
</evidence>
<organism evidence="4 5">
    <name type="scientific">Pyrus ussuriensis x Pyrus communis</name>
    <dbReference type="NCBI Taxonomy" id="2448454"/>
    <lineage>
        <taxon>Eukaryota</taxon>
        <taxon>Viridiplantae</taxon>
        <taxon>Streptophyta</taxon>
        <taxon>Embryophyta</taxon>
        <taxon>Tracheophyta</taxon>
        <taxon>Spermatophyta</taxon>
        <taxon>Magnoliopsida</taxon>
        <taxon>eudicotyledons</taxon>
        <taxon>Gunneridae</taxon>
        <taxon>Pentapetalae</taxon>
        <taxon>rosids</taxon>
        <taxon>fabids</taxon>
        <taxon>Rosales</taxon>
        <taxon>Rosaceae</taxon>
        <taxon>Amygdaloideae</taxon>
        <taxon>Maleae</taxon>
        <taxon>Pyrus</taxon>
    </lineage>
</organism>
<dbReference type="OrthoDB" id="1161799at2759"/>
<dbReference type="GO" id="GO:0003676">
    <property type="term" value="F:nucleic acid binding"/>
    <property type="evidence" value="ECO:0007669"/>
    <property type="project" value="InterPro"/>
</dbReference>
<gene>
    <name evidence="4" type="ORF">D8674_012738</name>
</gene>
<dbReference type="GO" id="GO:0008270">
    <property type="term" value="F:zinc ion binding"/>
    <property type="evidence" value="ECO:0007669"/>
    <property type="project" value="UniProtKB-KW"/>
</dbReference>
<dbReference type="Pfam" id="PF14223">
    <property type="entry name" value="Retrotran_gag_2"/>
    <property type="match status" value="1"/>
</dbReference>
<reference evidence="4 5" key="1">
    <citation type="submission" date="2019-09" db="EMBL/GenBank/DDBJ databases">
        <authorList>
            <person name="Ou C."/>
        </authorList>
    </citation>
    <scope>NUCLEOTIDE SEQUENCE [LARGE SCALE GENOMIC DNA]</scope>
    <source>
        <strain evidence="4">S2</strain>
        <tissue evidence="4">Leaf</tissue>
    </source>
</reference>
<dbReference type="InterPro" id="IPR001878">
    <property type="entry name" value="Znf_CCHC"/>
</dbReference>
<comment type="caution">
    <text evidence="4">The sequence shown here is derived from an EMBL/GenBank/DDBJ whole genome shotgun (WGS) entry which is preliminary data.</text>
</comment>
<proteinExistence type="predicted"/>
<dbReference type="PANTHER" id="PTHR35317:SF42">
    <property type="entry name" value="RETROTRANSPOSON GAG DOMAIN-CONTAINING PROTEIN"/>
    <property type="match status" value="1"/>
</dbReference>
<dbReference type="PANTHER" id="PTHR35317">
    <property type="entry name" value="OS04G0629600 PROTEIN"/>
    <property type="match status" value="1"/>
</dbReference>
<evidence type="ECO:0000256" key="2">
    <source>
        <dbReference type="SAM" id="MobiDB-lite"/>
    </source>
</evidence>
<keyword evidence="1" id="KW-0863">Zinc-finger</keyword>
<dbReference type="EMBL" id="SMOL01000401">
    <property type="protein sequence ID" value="KAB2616869.1"/>
    <property type="molecule type" value="Genomic_DNA"/>
</dbReference>
<dbReference type="PROSITE" id="PS50158">
    <property type="entry name" value="ZF_CCHC"/>
    <property type="match status" value="1"/>
</dbReference>
<dbReference type="Proteomes" id="UP000327157">
    <property type="component" value="Chromosome 15"/>
</dbReference>
<accession>A0A5N5GMW4</accession>
<evidence type="ECO:0000313" key="4">
    <source>
        <dbReference type="EMBL" id="KAB2616869.1"/>
    </source>
</evidence>
<feature type="region of interest" description="Disordered" evidence="2">
    <location>
        <begin position="154"/>
        <end position="173"/>
    </location>
</feature>
<protein>
    <recommendedName>
        <fullName evidence="3">CCHC-type domain-containing protein</fullName>
    </recommendedName>
</protein>
<sequence>MKAERWEKSNRMVLMVMKMSITKTVKGGIPVCKKVKDFLEVVGEKFKVSENAEMGNLMTTLTSLKFDGKTSVRKHILKLVDTAAKLKDLEMPLDDSFVVHMALSSLPESFKQLKISYNTQKEKWILEEMIFIYQIWTVNLVNFNTAKRPMVNTGTQTKPYTTSNVATNIPSSSREPQNYKVNLENMRCYFCKQLGHLKRDCEKRNKWAVKTGNKIINDFVWLFKKSVNK</sequence>
<evidence type="ECO:0000313" key="5">
    <source>
        <dbReference type="Proteomes" id="UP000327157"/>
    </source>
</evidence>
<reference evidence="5" key="2">
    <citation type="submission" date="2019-10" db="EMBL/GenBank/DDBJ databases">
        <title>A de novo genome assembly of a pear dwarfing rootstock.</title>
        <authorList>
            <person name="Wang F."/>
            <person name="Wang J."/>
            <person name="Li S."/>
            <person name="Zhang Y."/>
            <person name="Fang M."/>
            <person name="Ma L."/>
            <person name="Zhao Y."/>
            <person name="Jiang S."/>
        </authorList>
    </citation>
    <scope>NUCLEOTIDE SEQUENCE [LARGE SCALE GENOMIC DNA]</scope>
</reference>
<keyword evidence="1" id="KW-0862">Zinc</keyword>